<proteinExistence type="predicted"/>
<keyword evidence="2" id="KW-0238">DNA-binding</keyword>
<dbReference type="InterPro" id="IPR036390">
    <property type="entry name" value="WH_DNA-bd_sf"/>
</dbReference>
<evidence type="ECO:0000256" key="2">
    <source>
        <dbReference type="ARBA" id="ARBA00023125"/>
    </source>
</evidence>
<evidence type="ECO:0000259" key="4">
    <source>
        <dbReference type="PROSITE" id="PS50956"/>
    </source>
</evidence>
<evidence type="ECO:0000313" key="5">
    <source>
        <dbReference type="EMBL" id="MDO1445317.1"/>
    </source>
</evidence>
<feature type="domain" description="HTH asnC-type" evidence="4">
    <location>
        <begin position="7"/>
        <end position="68"/>
    </location>
</feature>
<accession>A0ABT8R3I3</accession>
<protein>
    <submittedName>
        <fullName evidence="5">Lrp/AsnC family transcriptional regulator</fullName>
    </submittedName>
</protein>
<dbReference type="SUPFAM" id="SSF54909">
    <property type="entry name" value="Dimeric alpha+beta barrel"/>
    <property type="match status" value="1"/>
</dbReference>
<dbReference type="Gene3D" id="3.30.70.920">
    <property type="match status" value="1"/>
</dbReference>
<dbReference type="Pfam" id="PF13412">
    <property type="entry name" value="HTH_24"/>
    <property type="match status" value="1"/>
</dbReference>
<reference evidence="5" key="1">
    <citation type="submission" date="2023-07" db="EMBL/GenBank/DDBJ databases">
        <title>The genome sequence of Rhodocytophaga aerolata KACC 12507.</title>
        <authorList>
            <person name="Zhang X."/>
        </authorList>
    </citation>
    <scope>NUCLEOTIDE SEQUENCE</scope>
    <source>
        <strain evidence="5">KACC 12507</strain>
    </source>
</reference>
<dbReference type="InterPro" id="IPR011008">
    <property type="entry name" value="Dimeric_a/b-barrel"/>
</dbReference>
<evidence type="ECO:0000256" key="1">
    <source>
        <dbReference type="ARBA" id="ARBA00023015"/>
    </source>
</evidence>
<keyword evidence="6" id="KW-1185">Reference proteome</keyword>
<sequence length="162" mass="18128">MNPPIKLDKIDYQLLELLQTNAKVTNLYLSKEIGLSQAAVFERVKRIEAAGLIKNYYAQLDTKKAGLGITFFVQISLASNKKPQIDAFLEKIDQIDEVIECHHITGSGNFLLKVISKDLTTFQELLMDKMSSIEEISNLESMVVLSVVKDSKVMPIPMPDVA</sequence>
<dbReference type="PRINTS" id="PR00033">
    <property type="entry name" value="HTHASNC"/>
</dbReference>
<dbReference type="Pfam" id="PF01037">
    <property type="entry name" value="AsnC_trans_reg"/>
    <property type="match status" value="1"/>
</dbReference>
<keyword evidence="3" id="KW-0804">Transcription</keyword>
<keyword evidence="1" id="KW-0805">Transcription regulation</keyword>
<evidence type="ECO:0000256" key="3">
    <source>
        <dbReference type="ARBA" id="ARBA00023163"/>
    </source>
</evidence>
<dbReference type="RefSeq" id="WP_302036106.1">
    <property type="nucleotide sequence ID" value="NZ_JAUKPO010000001.1"/>
</dbReference>
<dbReference type="PROSITE" id="PS50956">
    <property type="entry name" value="HTH_ASNC_2"/>
    <property type="match status" value="1"/>
</dbReference>
<evidence type="ECO:0000313" key="6">
    <source>
        <dbReference type="Proteomes" id="UP001168528"/>
    </source>
</evidence>
<dbReference type="SMART" id="SM00344">
    <property type="entry name" value="HTH_ASNC"/>
    <property type="match status" value="1"/>
</dbReference>
<dbReference type="EMBL" id="JAUKPO010000001">
    <property type="protein sequence ID" value="MDO1445317.1"/>
    <property type="molecule type" value="Genomic_DNA"/>
</dbReference>
<gene>
    <name evidence="5" type="ORF">Q0590_03595</name>
</gene>
<dbReference type="Proteomes" id="UP001168528">
    <property type="component" value="Unassembled WGS sequence"/>
</dbReference>
<dbReference type="InterPro" id="IPR019888">
    <property type="entry name" value="Tscrpt_reg_AsnC-like"/>
</dbReference>
<dbReference type="InterPro" id="IPR000485">
    <property type="entry name" value="AsnC-type_HTH_dom"/>
</dbReference>
<comment type="caution">
    <text evidence="5">The sequence shown here is derived from an EMBL/GenBank/DDBJ whole genome shotgun (WGS) entry which is preliminary data.</text>
</comment>
<dbReference type="PANTHER" id="PTHR30154:SF34">
    <property type="entry name" value="TRANSCRIPTIONAL REGULATOR AZLB"/>
    <property type="match status" value="1"/>
</dbReference>
<organism evidence="5 6">
    <name type="scientific">Rhodocytophaga aerolata</name>
    <dbReference type="NCBI Taxonomy" id="455078"/>
    <lineage>
        <taxon>Bacteria</taxon>
        <taxon>Pseudomonadati</taxon>
        <taxon>Bacteroidota</taxon>
        <taxon>Cytophagia</taxon>
        <taxon>Cytophagales</taxon>
        <taxon>Rhodocytophagaceae</taxon>
        <taxon>Rhodocytophaga</taxon>
    </lineage>
</organism>
<dbReference type="SUPFAM" id="SSF46785">
    <property type="entry name" value="Winged helix' DNA-binding domain"/>
    <property type="match status" value="1"/>
</dbReference>
<dbReference type="PANTHER" id="PTHR30154">
    <property type="entry name" value="LEUCINE-RESPONSIVE REGULATORY PROTEIN"/>
    <property type="match status" value="1"/>
</dbReference>
<name>A0ABT8R3I3_9BACT</name>
<dbReference type="Gene3D" id="1.10.10.10">
    <property type="entry name" value="Winged helix-like DNA-binding domain superfamily/Winged helix DNA-binding domain"/>
    <property type="match status" value="1"/>
</dbReference>
<dbReference type="InterPro" id="IPR019887">
    <property type="entry name" value="Tscrpt_reg_AsnC/Lrp_C"/>
</dbReference>
<dbReference type="InterPro" id="IPR036388">
    <property type="entry name" value="WH-like_DNA-bd_sf"/>
</dbReference>